<protein>
    <recommendedName>
        <fullName evidence="3">Calcium-binding protein</fullName>
    </recommendedName>
</protein>
<feature type="chain" id="PRO_5043582535" description="Calcium-binding protein" evidence="1">
    <location>
        <begin position="28"/>
        <end position="191"/>
    </location>
</feature>
<dbReference type="Pfam" id="PF00353">
    <property type="entry name" value="HemolysinCabind"/>
    <property type="match status" value="2"/>
</dbReference>
<dbReference type="InterPro" id="IPR011049">
    <property type="entry name" value="Serralysin-like_metalloprot_C"/>
</dbReference>
<sequence length="191" mass="20452">MRHLLRRPVLALVPFLLAVSVAGVSQADHIIGTSCGGAAKCAGHEFWPKMTLDDVQKTPERGTNTLRGKAGTHNDELLGWHGSDTLLGGDGDDVLWADHIGTNQPKGQVDVLSGGNGNDFLYSAAGRNTMTGGPGNDAIKARYGRGTVNCGPGRDIVHLPKSRRKNWKFSNCEKYEYRSESATGQGLKTLP</sequence>
<dbReference type="RefSeq" id="WP_354697583.1">
    <property type="nucleotide sequence ID" value="NZ_CP114014.1"/>
</dbReference>
<dbReference type="AlphaFoldDB" id="A0AAU7AXL1"/>
<dbReference type="InterPro" id="IPR001343">
    <property type="entry name" value="Hemolysn_Ca-bd"/>
</dbReference>
<gene>
    <name evidence="2" type="ORF">DSM112329_03218</name>
</gene>
<dbReference type="EMBL" id="CP114014">
    <property type="protein sequence ID" value="XAY06349.1"/>
    <property type="molecule type" value="Genomic_DNA"/>
</dbReference>
<dbReference type="KEGG" id="parq:DSM112329_03218"/>
<dbReference type="Gene3D" id="2.150.10.10">
    <property type="entry name" value="Serralysin-like metalloprotease, C-terminal"/>
    <property type="match status" value="2"/>
</dbReference>
<proteinExistence type="predicted"/>
<keyword evidence="1" id="KW-0732">Signal</keyword>
<name>A0AAU7AXL1_9ACTN</name>
<evidence type="ECO:0000313" key="2">
    <source>
        <dbReference type="EMBL" id="XAY06349.1"/>
    </source>
</evidence>
<dbReference type="PRINTS" id="PR00313">
    <property type="entry name" value="CABNDNGRPT"/>
</dbReference>
<feature type="signal peptide" evidence="1">
    <location>
        <begin position="1"/>
        <end position="27"/>
    </location>
</feature>
<organism evidence="2">
    <name type="scientific">Paraconexibacter sp. AEG42_29</name>
    <dbReference type="NCBI Taxonomy" id="2997339"/>
    <lineage>
        <taxon>Bacteria</taxon>
        <taxon>Bacillati</taxon>
        <taxon>Actinomycetota</taxon>
        <taxon>Thermoleophilia</taxon>
        <taxon>Solirubrobacterales</taxon>
        <taxon>Paraconexibacteraceae</taxon>
        <taxon>Paraconexibacter</taxon>
    </lineage>
</organism>
<dbReference type="GO" id="GO:0005509">
    <property type="term" value="F:calcium ion binding"/>
    <property type="evidence" value="ECO:0007669"/>
    <property type="project" value="InterPro"/>
</dbReference>
<evidence type="ECO:0000256" key="1">
    <source>
        <dbReference type="SAM" id="SignalP"/>
    </source>
</evidence>
<accession>A0AAU7AXL1</accession>
<reference evidence="2" key="1">
    <citation type="submission" date="2022-12" db="EMBL/GenBank/DDBJ databases">
        <title>Paraconexibacter alkalitolerans sp. nov. and Baekduia alba sp. nov., isolated from soil and emended description of the genera Paraconexibacter (Chun et al., 2020) and Baekduia (An et al., 2020).</title>
        <authorList>
            <person name="Vieira S."/>
            <person name="Huber K.J."/>
            <person name="Geppert A."/>
            <person name="Wolf J."/>
            <person name="Neumann-Schaal M."/>
            <person name="Muesken M."/>
            <person name="Overmann J."/>
        </authorList>
    </citation>
    <scope>NUCLEOTIDE SEQUENCE</scope>
    <source>
        <strain evidence="2">AEG42_29</strain>
    </source>
</reference>
<evidence type="ECO:0008006" key="3">
    <source>
        <dbReference type="Google" id="ProtNLM"/>
    </source>
</evidence>
<dbReference type="SUPFAM" id="SSF51120">
    <property type="entry name" value="beta-Roll"/>
    <property type="match status" value="1"/>
</dbReference>